<proteinExistence type="inferred from homology"/>
<dbReference type="CDD" id="cd18791">
    <property type="entry name" value="SF2_C_RHA"/>
    <property type="match status" value="1"/>
</dbReference>
<evidence type="ECO:0000259" key="19">
    <source>
        <dbReference type="PROSITE" id="PS51192"/>
    </source>
</evidence>
<keyword evidence="8" id="KW-0221">Differentiation</keyword>
<gene>
    <name evidence="21" type="primary">spn-E_1</name>
    <name evidence="22" type="synonym">spn-E_0</name>
    <name evidence="23" type="synonym">spn-E_2</name>
    <name evidence="23" type="ORF">g.42302</name>
    <name evidence="21" type="ORF">g.42307</name>
    <name evidence="22" type="ORF">g.42314</name>
</gene>
<evidence type="ECO:0000256" key="5">
    <source>
        <dbReference type="ARBA" id="ARBA00022473"/>
    </source>
</evidence>
<evidence type="ECO:0000256" key="17">
    <source>
        <dbReference type="SAM" id="MobiDB-lite"/>
    </source>
</evidence>
<dbReference type="Pfam" id="PF00567">
    <property type="entry name" value="TUDOR"/>
    <property type="match status" value="1"/>
</dbReference>
<evidence type="ECO:0000313" key="23">
    <source>
        <dbReference type="EMBL" id="JAD09007.1"/>
    </source>
</evidence>
<dbReference type="GO" id="GO:0005524">
    <property type="term" value="F:ATP binding"/>
    <property type="evidence" value="ECO:0007669"/>
    <property type="project" value="UniProtKB-KW"/>
</dbReference>
<dbReference type="Pfam" id="PF00270">
    <property type="entry name" value="DEAD"/>
    <property type="match status" value="1"/>
</dbReference>
<dbReference type="PROSITE" id="PS51194">
    <property type="entry name" value="HELICASE_CTER"/>
    <property type="match status" value="1"/>
</dbReference>
<dbReference type="GO" id="GO:0005737">
    <property type="term" value="C:cytoplasm"/>
    <property type="evidence" value="ECO:0007669"/>
    <property type="project" value="UniProtKB-SubCell"/>
</dbReference>
<evidence type="ECO:0000259" key="18">
    <source>
        <dbReference type="PROSITE" id="PS50304"/>
    </source>
</evidence>
<evidence type="ECO:0000256" key="9">
    <source>
        <dbReference type="ARBA" id="ARBA00022801"/>
    </source>
</evidence>
<dbReference type="InterPro" id="IPR011545">
    <property type="entry name" value="DEAD/DEAH_box_helicase_dom"/>
</dbReference>
<evidence type="ECO:0000256" key="11">
    <source>
        <dbReference type="ARBA" id="ARBA00022840"/>
    </source>
</evidence>
<evidence type="ECO:0000256" key="1">
    <source>
        <dbReference type="ARBA" id="ARBA00004496"/>
    </source>
</evidence>
<dbReference type="InterPro" id="IPR013087">
    <property type="entry name" value="Znf_C2H2_type"/>
</dbReference>
<dbReference type="SUPFAM" id="SSF63748">
    <property type="entry name" value="Tudor/PWWP/MBT"/>
    <property type="match status" value="1"/>
</dbReference>
<dbReference type="Gene3D" id="2.30.30.140">
    <property type="match status" value="1"/>
</dbReference>
<name>A0A0A1WHT3_ZEUCU</name>
<evidence type="ECO:0000256" key="16">
    <source>
        <dbReference type="ARBA" id="ARBA00047984"/>
    </source>
</evidence>
<evidence type="ECO:0000256" key="4">
    <source>
        <dbReference type="ARBA" id="ARBA00013352"/>
    </source>
</evidence>
<feature type="domain" description="Tudor" evidence="18">
    <location>
        <begin position="952"/>
        <end position="1015"/>
    </location>
</feature>
<keyword evidence="9" id="KW-0378">Hydrolase</keyword>
<dbReference type="InterPro" id="IPR035437">
    <property type="entry name" value="SNase_OB-fold_sf"/>
</dbReference>
<dbReference type="SMART" id="SM00847">
    <property type="entry name" value="HA2"/>
    <property type="match status" value="1"/>
</dbReference>
<evidence type="ECO:0000313" key="22">
    <source>
        <dbReference type="EMBL" id="JAC99737.1"/>
    </source>
</evidence>
<keyword evidence="13" id="KW-0896">Oogenesis</keyword>
<evidence type="ECO:0000256" key="7">
    <source>
        <dbReference type="ARBA" id="ARBA00022741"/>
    </source>
</evidence>
<keyword evidence="10 21" id="KW-0347">Helicase</keyword>
<dbReference type="GO" id="GO:0003723">
    <property type="term" value="F:RNA binding"/>
    <property type="evidence" value="ECO:0007669"/>
    <property type="project" value="TreeGrafter"/>
</dbReference>
<accession>A0A0A1WHT3</accession>
<dbReference type="InterPro" id="IPR036236">
    <property type="entry name" value="Znf_C2H2_sf"/>
</dbReference>
<comment type="catalytic activity">
    <reaction evidence="16">
        <text>ATP + H2O = ADP + phosphate + H(+)</text>
        <dbReference type="Rhea" id="RHEA:13065"/>
        <dbReference type="ChEBI" id="CHEBI:15377"/>
        <dbReference type="ChEBI" id="CHEBI:15378"/>
        <dbReference type="ChEBI" id="CHEBI:30616"/>
        <dbReference type="ChEBI" id="CHEBI:43474"/>
        <dbReference type="ChEBI" id="CHEBI:456216"/>
        <dbReference type="EC" id="3.6.4.13"/>
    </reaction>
</comment>
<evidence type="ECO:0000256" key="2">
    <source>
        <dbReference type="ARBA" id="ARBA00008792"/>
    </source>
</evidence>
<feature type="region of interest" description="Disordered" evidence="17">
    <location>
        <begin position="57"/>
        <end position="93"/>
    </location>
</feature>
<dbReference type="PROSITE" id="PS51192">
    <property type="entry name" value="HELICASE_ATP_BIND_1"/>
    <property type="match status" value="1"/>
</dbReference>
<dbReference type="SUPFAM" id="SSF52540">
    <property type="entry name" value="P-loop containing nucleoside triphosphate hydrolases"/>
    <property type="match status" value="1"/>
</dbReference>
<dbReference type="InterPro" id="IPR007502">
    <property type="entry name" value="Helicase-assoc_dom"/>
</dbReference>
<keyword evidence="5" id="KW-0217">Developmental protein</keyword>
<protein>
    <recommendedName>
        <fullName evidence="4">Probable ATP-dependent RNA helicase spindle-E</fullName>
        <ecNumber evidence="3">3.6.4.13</ecNumber>
    </recommendedName>
</protein>
<dbReference type="FunFam" id="3.40.50.300:FF:001676">
    <property type="entry name" value="DExH-box ATP-dependent RNA helicase DExH7 chloroplastic"/>
    <property type="match status" value="1"/>
</dbReference>
<dbReference type="Gene3D" id="3.40.50.300">
    <property type="entry name" value="P-loop containing nucleotide triphosphate hydrolases"/>
    <property type="match status" value="2"/>
</dbReference>
<dbReference type="EC" id="3.6.4.13" evidence="3"/>
<evidence type="ECO:0000256" key="14">
    <source>
        <dbReference type="ARBA" id="ARBA00023158"/>
    </source>
</evidence>
<dbReference type="Gene3D" id="2.40.50.90">
    <property type="match status" value="1"/>
</dbReference>
<dbReference type="InterPro" id="IPR027417">
    <property type="entry name" value="P-loop_NTPase"/>
</dbReference>
<dbReference type="CDD" id="cd20379">
    <property type="entry name" value="Tudor_dTUD-like"/>
    <property type="match status" value="1"/>
</dbReference>
<keyword evidence="14" id="KW-0943">RNA-mediated gene silencing</keyword>
<dbReference type="GO" id="GO:0007283">
    <property type="term" value="P:spermatogenesis"/>
    <property type="evidence" value="ECO:0007669"/>
    <property type="project" value="UniProtKB-KW"/>
</dbReference>
<feature type="domain" description="Helicase ATP-binding" evidence="19">
    <location>
        <begin position="133"/>
        <end position="299"/>
    </location>
</feature>
<keyword evidence="15" id="KW-0469">Meiosis</keyword>
<feature type="domain" description="Helicase C-terminal" evidence="20">
    <location>
        <begin position="345"/>
        <end position="531"/>
    </location>
</feature>
<dbReference type="GO" id="GO:0003724">
    <property type="term" value="F:RNA helicase activity"/>
    <property type="evidence" value="ECO:0007669"/>
    <property type="project" value="UniProtKB-EC"/>
</dbReference>
<dbReference type="PANTHER" id="PTHR18934:SF113">
    <property type="entry name" value="ATP-DEPENDENT RNA HELICASE TDRD9"/>
    <property type="match status" value="1"/>
</dbReference>
<evidence type="ECO:0000256" key="15">
    <source>
        <dbReference type="ARBA" id="ARBA00023254"/>
    </source>
</evidence>
<keyword evidence="11" id="KW-0067">ATP-binding</keyword>
<reference evidence="21" key="1">
    <citation type="submission" date="2014-11" db="EMBL/GenBank/DDBJ databases">
        <authorList>
            <person name="Geib S."/>
        </authorList>
    </citation>
    <scope>NUCLEOTIDE SEQUENCE</scope>
</reference>
<dbReference type="PANTHER" id="PTHR18934">
    <property type="entry name" value="ATP-DEPENDENT RNA HELICASE"/>
    <property type="match status" value="1"/>
</dbReference>
<evidence type="ECO:0000256" key="8">
    <source>
        <dbReference type="ARBA" id="ARBA00022782"/>
    </source>
</evidence>
<dbReference type="InterPro" id="IPR001650">
    <property type="entry name" value="Helicase_C-like"/>
</dbReference>
<dbReference type="SMART" id="SM00490">
    <property type="entry name" value="HELICc"/>
    <property type="match status" value="1"/>
</dbReference>
<dbReference type="EMBL" id="GBXI01005285">
    <property type="protein sequence ID" value="JAD09007.1"/>
    <property type="molecule type" value="Transcribed_RNA"/>
</dbReference>
<sequence length="1450" mass="166797">MDEVNNFFDFSKEFNRVPVPRGSVSGSIAANAGKIDSGRPIKREYFGDHYSKNIADRERRRILEEEDDQMNDTRSSRHGASSSTCMDELEDLSEEDDIKPKVNRIDDNVYTRYNFNLKRDESLPIHDNKDQILKAIRKYPVVVLEGDTGCGKTTQVPQYILDEAYINREYCKIVCTQPRRIAAISIAKRVCQERKWEEGSVVGFQVGLHAKISEDTRLLYCTTGVLLQKLIKEKSLKQFTHIILDEVHERDQEMDFLLIVIRKLLTTNSRGVKIVLMSATINAGEFSDYFTIRRNPAPVLRVDTRRLFQVREFYLSDLGRINSTNTDVDVSDPGISKEMYNIAYKLIIVIDNIEKQEASVSLDPGSLPQTSILIFLPGINEIDQMCNKLQSLTESLDNNVKLCPIRLHSLISPDEQSKVFNNPPTGFRKVILSTNIAESSITVPDVKYVIDFCLTKSLVTDTATNFSSLQLHWASRANCRQRAGRAGRVMNGRVYRMVSKDFYEHYMEEFGTAEMLRCPLENAVLKAKLLDMGPPPDILGLAMTPPNLSDIHNTILTLKEVGALFTTVNGAYSIQDGDLSFMGRVMAGMPLDIRLTRLILLGYIFSAMEEAIIIAAGLSVRSIFRSGVDRRGNNSQAEAYIQKLIWADGSGSDLFAILRAYRLWSSMREQQNIHEEHSETIWANRYFINLRSMKEMHLLVQELRERLQGYGIREQNAYQRVCWIDREKIIILKIIIAGAFYPNYFTRSNLNDTERERGIYHTLCGNDPCNTVYFTGFNTRHIGQLYTGSVKELFRSVRIHPKNIEVRFQPGTERVFVTFKKDLDDDDEGGTYRLLVPGRVCPDVYKAVRMRMLGMRTCVRVMDPRSEVRYAEERRIGAMVEGVWQPTKKQIKNPELIVLPSVFQKMIRGYITHIETCSKFYFQPLSEMERLREIHALLNNPENLQQGRFKSPAYISKGMMVAAPFENKYHRARIVKVLTAARQHCQFKVFFVDYGNTDVVDFEQLRRFSYHCESLNDIPPRMFECRLVMVEPSMVKCPSGKWPDEAMELMQQTADAGVVEIEVYSVVSGISNVIIKTASGTLNEILVEKSLAHKSDENYMSKADHDFRLRKQSVATRFLDEDHAKQNEEYLRTIQPEADMEVDPPPREYCTKTINLRGPFSALETKIFSAVRIGTWKSVHVERDSVNSVLIDTDPQDVHERLIVAASITEAQNTETLTARSTTLMPNIHGFSALMTLLFCPTMQIKRNINKTKYVAILAGLGYNKETYKPLYEEHDIVLNLDADILKDDLELINQLRYCMDTILYTDPSDERPTILPNMRADLSAKIKNLIIRLLNKNRKYIETHVDSHDNVWQPYDLEDVIETEPIYGHRSLFPMHSALRLYDEKFDRIHSLGVHCQELHRLRQFDGPIQTITCQLCNQTLENIVQLRIHLLSQLHRDREQQIRFKMPR</sequence>
<keyword evidence="7" id="KW-0547">Nucleotide-binding</keyword>
<evidence type="ECO:0000256" key="3">
    <source>
        <dbReference type="ARBA" id="ARBA00012552"/>
    </source>
</evidence>
<dbReference type="Pfam" id="PF00271">
    <property type="entry name" value="Helicase_C"/>
    <property type="match status" value="1"/>
</dbReference>
<dbReference type="Gene3D" id="1.20.120.1080">
    <property type="match status" value="1"/>
</dbReference>
<dbReference type="InterPro" id="IPR014001">
    <property type="entry name" value="Helicase_ATP-bd"/>
</dbReference>
<comment type="subcellular location">
    <subcellularLocation>
        <location evidence="1">Cytoplasm</location>
    </subcellularLocation>
</comment>
<dbReference type="PROSITE" id="PS00028">
    <property type="entry name" value="ZINC_FINGER_C2H2_1"/>
    <property type="match status" value="1"/>
</dbReference>
<comment type="similarity">
    <text evidence="2">Belongs to the DEAD box helicase family. DEAH subfamily.</text>
</comment>
<dbReference type="PROSITE" id="PS50304">
    <property type="entry name" value="TUDOR"/>
    <property type="match status" value="1"/>
</dbReference>
<dbReference type="GO" id="GO:0048477">
    <property type="term" value="P:oogenesis"/>
    <property type="evidence" value="ECO:0007669"/>
    <property type="project" value="UniProtKB-KW"/>
</dbReference>
<dbReference type="EMBL" id="GBXI01014554">
    <property type="protein sequence ID" value="JAC99737.1"/>
    <property type="molecule type" value="Transcribed_RNA"/>
</dbReference>
<keyword evidence="12" id="KW-0744">Spermatogenesis</keyword>
<dbReference type="SUPFAM" id="SSF57667">
    <property type="entry name" value="beta-beta-alpha zinc fingers"/>
    <property type="match status" value="1"/>
</dbReference>
<dbReference type="SMART" id="SM00487">
    <property type="entry name" value="DEXDc"/>
    <property type="match status" value="1"/>
</dbReference>
<evidence type="ECO:0000256" key="12">
    <source>
        <dbReference type="ARBA" id="ARBA00022871"/>
    </source>
</evidence>
<evidence type="ECO:0000256" key="6">
    <source>
        <dbReference type="ARBA" id="ARBA00022490"/>
    </source>
</evidence>
<dbReference type="EMBL" id="GBXI01015875">
    <property type="protein sequence ID" value="JAC98416.1"/>
    <property type="molecule type" value="Transcribed_RNA"/>
</dbReference>
<dbReference type="InterPro" id="IPR002999">
    <property type="entry name" value="Tudor"/>
</dbReference>
<evidence type="ECO:0000256" key="13">
    <source>
        <dbReference type="ARBA" id="ARBA00022943"/>
    </source>
</evidence>
<dbReference type="GO" id="GO:0016787">
    <property type="term" value="F:hydrolase activity"/>
    <property type="evidence" value="ECO:0007669"/>
    <property type="project" value="UniProtKB-KW"/>
</dbReference>
<evidence type="ECO:0000256" key="10">
    <source>
        <dbReference type="ARBA" id="ARBA00022806"/>
    </source>
</evidence>
<dbReference type="GO" id="GO:0031047">
    <property type="term" value="P:regulatory ncRNA-mediated gene silencing"/>
    <property type="evidence" value="ECO:0007669"/>
    <property type="project" value="UniProtKB-KW"/>
</dbReference>
<evidence type="ECO:0000313" key="21">
    <source>
        <dbReference type="EMBL" id="JAC98416.1"/>
    </source>
</evidence>
<organism evidence="21">
    <name type="scientific">Zeugodacus cucurbitae</name>
    <name type="common">Melon fruit fly</name>
    <name type="synonym">Bactrocera cucurbitae</name>
    <dbReference type="NCBI Taxonomy" id="28588"/>
    <lineage>
        <taxon>Eukaryota</taxon>
        <taxon>Metazoa</taxon>
        <taxon>Ecdysozoa</taxon>
        <taxon>Arthropoda</taxon>
        <taxon>Hexapoda</taxon>
        <taxon>Insecta</taxon>
        <taxon>Pterygota</taxon>
        <taxon>Neoptera</taxon>
        <taxon>Endopterygota</taxon>
        <taxon>Diptera</taxon>
        <taxon>Brachycera</taxon>
        <taxon>Muscomorpha</taxon>
        <taxon>Tephritoidea</taxon>
        <taxon>Tephritidae</taxon>
        <taxon>Zeugodacus</taxon>
        <taxon>Zeugodacus</taxon>
    </lineage>
</organism>
<evidence type="ECO:0000259" key="20">
    <source>
        <dbReference type="PROSITE" id="PS51194"/>
    </source>
</evidence>
<reference evidence="21" key="2">
    <citation type="journal article" date="2015" name="Gigascience">
        <title>Reconstructing a comprehensive transcriptome assembly of a white-pupal translocated strain of the pest fruit fly Bactrocera cucurbitae.</title>
        <authorList>
            <person name="Sim S.B."/>
            <person name="Calla B."/>
            <person name="Hall B."/>
            <person name="DeRego T."/>
            <person name="Geib S.M."/>
        </authorList>
    </citation>
    <scope>NUCLEOTIDE SEQUENCE</scope>
</reference>
<dbReference type="GO" id="GO:0051321">
    <property type="term" value="P:meiotic cell cycle"/>
    <property type="evidence" value="ECO:0007669"/>
    <property type="project" value="UniProtKB-KW"/>
</dbReference>
<keyword evidence="6" id="KW-0963">Cytoplasm</keyword>